<dbReference type="EMBL" id="AHON02000078">
    <property type="protein sequence ID" value="EKO32271.1"/>
    <property type="molecule type" value="Genomic_DNA"/>
</dbReference>
<sequence>MNSISVVIPTFNREDKIIKAISSVLAQTLRPKEIIVVDDGSTDSTVSKIQETFSNSYDGIRILSLEHKGVSHARNRGVENATGDWIAFLDSDDEWLPEKLERQWKYCEKHPETEILQSQEIWIRNGKRVNPPVYLSKKDGWIFEQSLEFCSVTPSSVLLKKDLYENRGGMDEKLPACEDYDLWLRITPKTPVALLNEFLLVRYGGHGDQLSARYPTMDRFRIYSIIKLLNYNLLDEKQRDCAEKILSAKWEILRQGRIKRNSWSEELDFLLEEVLRDGLHSKSGNRLKEFLLKNLEWKFG</sequence>
<dbReference type="Pfam" id="PF00535">
    <property type="entry name" value="Glycos_transf_2"/>
    <property type="match status" value="1"/>
</dbReference>
<protein>
    <submittedName>
        <fullName evidence="2">Glycosyltransferase-like protein, family 2</fullName>
    </submittedName>
</protein>
<organism evidence="2 3">
    <name type="scientific">Leptospira santarosai str. MOR084</name>
    <dbReference type="NCBI Taxonomy" id="1049984"/>
    <lineage>
        <taxon>Bacteria</taxon>
        <taxon>Pseudomonadati</taxon>
        <taxon>Spirochaetota</taxon>
        <taxon>Spirochaetia</taxon>
        <taxon>Leptospirales</taxon>
        <taxon>Leptospiraceae</taxon>
        <taxon>Leptospira</taxon>
    </lineage>
</organism>
<dbReference type="Gene3D" id="3.90.550.10">
    <property type="entry name" value="Spore Coat Polysaccharide Biosynthesis Protein SpsA, Chain A"/>
    <property type="match status" value="1"/>
</dbReference>
<dbReference type="InterPro" id="IPR050834">
    <property type="entry name" value="Glycosyltransf_2"/>
</dbReference>
<feature type="domain" description="Glycosyltransferase 2-like" evidence="1">
    <location>
        <begin position="5"/>
        <end position="117"/>
    </location>
</feature>
<comment type="caution">
    <text evidence="2">The sequence shown here is derived from an EMBL/GenBank/DDBJ whole genome shotgun (WGS) entry which is preliminary data.</text>
</comment>
<keyword evidence="3" id="KW-1185">Reference proteome</keyword>
<dbReference type="SUPFAM" id="SSF53448">
    <property type="entry name" value="Nucleotide-diphospho-sugar transferases"/>
    <property type="match status" value="1"/>
</dbReference>
<gene>
    <name evidence="2" type="ORF">LEP1GSC179_4067</name>
</gene>
<dbReference type="PANTHER" id="PTHR43685">
    <property type="entry name" value="GLYCOSYLTRANSFERASE"/>
    <property type="match status" value="1"/>
</dbReference>
<dbReference type="Proteomes" id="UP000006329">
    <property type="component" value="Unassembled WGS sequence"/>
</dbReference>
<evidence type="ECO:0000313" key="2">
    <source>
        <dbReference type="EMBL" id="EKO32271.1"/>
    </source>
</evidence>
<proteinExistence type="predicted"/>
<dbReference type="PANTHER" id="PTHR43685:SF2">
    <property type="entry name" value="GLYCOSYLTRANSFERASE 2-LIKE DOMAIN-CONTAINING PROTEIN"/>
    <property type="match status" value="1"/>
</dbReference>
<evidence type="ECO:0000259" key="1">
    <source>
        <dbReference type="Pfam" id="PF00535"/>
    </source>
</evidence>
<dbReference type="InterPro" id="IPR001173">
    <property type="entry name" value="Glyco_trans_2-like"/>
</dbReference>
<evidence type="ECO:0000313" key="3">
    <source>
        <dbReference type="Proteomes" id="UP000006329"/>
    </source>
</evidence>
<reference evidence="2" key="1">
    <citation type="submission" date="2012-10" db="EMBL/GenBank/DDBJ databases">
        <authorList>
            <person name="Harkins D.M."/>
            <person name="Durkin A.S."/>
            <person name="Brinkac L.M."/>
            <person name="Haft D.H."/>
            <person name="Selengut J.D."/>
            <person name="Sanka R."/>
            <person name="DePew J."/>
            <person name="Purushe J."/>
            <person name="Matthias M.A."/>
            <person name="Vinetz J.M."/>
            <person name="Sutton G.G."/>
            <person name="Nierman W.C."/>
            <person name="Fouts D.E."/>
        </authorList>
    </citation>
    <scope>NUCLEOTIDE SEQUENCE [LARGE SCALE GENOMIC DNA]</scope>
    <source>
        <strain evidence="2">MOR084</strain>
    </source>
</reference>
<dbReference type="AlphaFoldDB" id="A0A0E2BA73"/>
<dbReference type="InterPro" id="IPR029044">
    <property type="entry name" value="Nucleotide-diphossugar_trans"/>
</dbReference>
<name>A0A0E2BA73_9LEPT</name>
<dbReference type="GO" id="GO:0016740">
    <property type="term" value="F:transferase activity"/>
    <property type="evidence" value="ECO:0007669"/>
    <property type="project" value="UniProtKB-KW"/>
</dbReference>
<dbReference type="RefSeq" id="WP_004485262.1">
    <property type="nucleotide sequence ID" value="NZ_AHON02000078.1"/>
</dbReference>
<accession>A0A0E2BA73</accession>